<evidence type="ECO:0000256" key="1">
    <source>
        <dbReference type="SAM" id="Phobius"/>
    </source>
</evidence>
<evidence type="ECO:0008006" key="4">
    <source>
        <dbReference type="Google" id="ProtNLM"/>
    </source>
</evidence>
<dbReference type="EMBL" id="HF951689">
    <property type="protein sequence ID" value="CCW35251.1"/>
    <property type="molecule type" value="Genomic_DNA"/>
</dbReference>
<dbReference type="RefSeq" id="WP_016482789.1">
    <property type="nucleotide sequence ID" value="NC_021487.1"/>
</dbReference>
<dbReference type="PATRIC" id="fig|1303518.3.peg.1465"/>
<evidence type="ECO:0000313" key="2">
    <source>
        <dbReference type="EMBL" id="CCW35251.1"/>
    </source>
</evidence>
<keyword evidence="3" id="KW-1185">Reference proteome</keyword>
<accession>S0EUC5</accession>
<dbReference type="Proteomes" id="UP000014227">
    <property type="component" value="Chromosome I"/>
</dbReference>
<keyword evidence="1" id="KW-1133">Transmembrane helix</keyword>
<reference evidence="3" key="1">
    <citation type="submission" date="2013-03" db="EMBL/GenBank/DDBJ databases">
        <title>Genome sequence of Chthonomonas calidirosea, the first sequenced genome from the Armatimonadetes phylum (formally candidate division OP10).</title>
        <authorList>
            <person name="Lee K.C.Y."/>
            <person name="Morgan X.C."/>
            <person name="Dunfield P.F."/>
            <person name="Tamas I."/>
            <person name="Houghton K.M."/>
            <person name="Vyssotski M."/>
            <person name="Ryan J.L.J."/>
            <person name="Lagutin K."/>
            <person name="McDonald I.R."/>
            <person name="Stott M.B."/>
        </authorList>
    </citation>
    <scope>NUCLEOTIDE SEQUENCE [LARGE SCALE GENOMIC DNA]</scope>
    <source>
        <strain evidence="3">DSM 23976 / ICMP 18418 / T49</strain>
    </source>
</reference>
<keyword evidence="1" id="KW-0812">Transmembrane</keyword>
<dbReference type="OrthoDB" id="9797440at2"/>
<proteinExistence type="predicted"/>
<dbReference type="HOGENOM" id="CLU_1064351_0_0_0"/>
<name>S0EUC5_CHTCT</name>
<evidence type="ECO:0000313" key="3">
    <source>
        <dbReference type="Proteomes" id="UP000014227"/>
    </source>
</evidence>
<dbReference type="InParanoid" id="S0EUC5"/>
<dbReference type="AlphaFoldDB" id="S0EUC5"/>
<keyword evidence="1" id="KW-0472">Membrane</keyword>
<dbReference type="KEGG" id="ccz:CCALI_01435"/>
<protein>
    <recommendedName>
        <fullName evidence="4">Ribosomal protein L7/L12 C-terminal domain</fullName>
    </recommendedName>
</protein>
<feature type="transmembrane region" description="Helical" evidence="1">
    <location>
        <begin position="12"/>
        <end position="33"/>
    </location>
</feature>
<organism evidence="2 3">
    <name type="scientific">Chthonomonas calidirosea (strain DSM 23976 / ICMP 18418 / T49)</name>
    <dbReference type="NCBI Taxonomy" id="1303518"/>
    <lineage>
        <taxon>Bacteria</taxon>
        <taxon>Bacillati</taxon>
        <taxon>Armatimonadota</taxon>
        <taxon>Chthonomonadia</taxon>
        <taxon>Chthonomonadales</taxon>
        <taxon>Chthonomonadaceae</taxon>
        <taxon>Chthonomonas</taxon>
    </lineage>
</organism>
<sequence>MAKLVSELKEEEYTAAVVSVVKRAVVLGVLLIIGRMIRDGLPVSERRTADEALLALLILGTLVVLIPALYLLRLSRIKGSQVVCPYCEEVNVLVEPPMEDFICEHCKRTIYYQDGHMVPITVVACPKCNIDYKVASIVDHYICDRCGLSIQVHPKKGKEPEPLPDSVLVRVQSPAVRLGASNQTVLMRSYPPSAEPQLIAILRREMGVNDEQAKMLLQTTSITTPLIVAFDIPALEAESLRRELESLGAQVTVRDEAPSHV</sequence>
<gene>
    <name evidence="2" type="ORF">CCALI_01435</name>
</gene>
<feature type="transmembrane region" description="Helical" evidence="1">
    <location>
        <begin position="53"/>
        <end position="72"/>
    </location>
</feature>